<accession>A0AAF0R248</accession>
<dbReference type="AlphaFoldDB" id="A0AAF0R248"/>
<dbReference type="Gene3D" id="3.60.10.10">
    <property type="entry name" value="Endonuclease/exonuclease/phosphatase"/>
    <property type="match status" value="1"/>
</dbReference>
<dbReference type="InterPro" id="IPR000477">
    <property type="entry name" value="RT_dom"/>
</dbReference>
<dbReference type="EMBL" id="CP133616">
    <property type="protein sequence ID" value="WMV30184.1"/>
    <property type="molecule type" value="Genomic_DNA"/>
</dbReference>
<name>A0AAF0R248_SOLVR</name>
<sequence length="820" mass="94634">MHNLSMIAILEPFSDNSHINTYKIQLNMEQAYCNNNGKIWLFWNSDMTYNILEAEDQYITCELKHVECNANFHVTFIYAKCKEHLRRPLWDKLIHHSNKGEPWCTIGDFNVITSTEEKLGGLPYNMNKSFDFLGVIETCGLIDIGYNGQHFTWCNQRSERARVWKRLDRAMVNDKWLEMMPQTTITHLPSVGSDHTPLLMEIALRAEQHIKYFKFLHCWTKSDTFMNTVEECWSRIVQGNPMWRLHQKMKRLASTLSAWSRKEFGDIFSIVKEYKEQVRAAEEEIITNNSEDNTANLQLVNAQYIKYLKLESSILKQKTQLQWFKEGDANSKYFHSIMGGRRRKLFIHKIYDDNGQWVQGDKEIGQAACNYFQGIFSGQENRIADQIFQCLPRHVTEQQNQILQDMVSMEEVKYVVFSMNPNSVAGPDGFGQKFYQECWDIIKDDLLTAIQSYFSGHIMPKFMSHACLVLLPEIEHPKKFSEFRPISLSNFTNKIISKILCLRLAPILPNLISENQSGFVKGRSISENIMLAQEIIHNIKQPQEGDNVVIKLDMAKAYDRVSWSFTCLAMRVMGFGENFIDLVWRTMSNNWYSVIVNGSRHGFFHSTRGLKQGDPLSPTLFILGGEVLSRMLNLLHHDQTYKGFNMEARGSQIYHLCFADDVIIFTSTTRRSLQLIMKTLSTYEAVSDQCVNKAKSHFMIPTNATLETIERIKEITGFCQQDSPITYLGCLLYIGGQRIIYYSDLVAKVVKRISGWQSRILSFGGRSTLINHVLQSIPIHTMASISPPKTTLNYIKRITSDFSGVGIRKKRSITGHHGKL</sequence>
<reference evidence="2" key="1">
    <citation type="submission" date="2023-08" db="EMBL/GenBank/DDBJ databases">
        <title>A de novo genome assembly of Solanum verrucosum Schlechtendal, a Mexican diploid species geographically isolated from the other diploid A-genome species in potato relatives.</title>
        <authorList>
            <person name="Hosaka K."/>
        </authorList>
    </citation>
    <scope>NUCLEOTIDE SEQUENCE</scope>
    <source>
        <tissue evidence="2">Young leaves</tissue>
    </source>
</reference>
<dbReference type="InterPro" id="IPR043502">
    <property type="entry name" value="DNA/RNA_pol_sf"/>
</dbReference>
<feature type="domain" description="Reverse transcriptase" evidence="1">
    <location>
        <begin position="452"/>
        <end position="732"/>
    </location>
</feature>
<dbReference type="SUPFAM" id="SSF56219">
    <property type="entry name" value="DNase I-like"/>
    <property type="match status" value="1"/>
</dbReference>
<dbReference type="PANTHER" id="PTHR46890">
    <property type="entry name" value="NON-LTR RETROLELEMENT REVERSE TRANSCRIPTASE-LIKE PROTEIN-RELATED"/>
    <property type="match status" value="1"/>
</dbReference>
<proteinExistence type="predicted"/>
<dbReference type="InterPro" id="IPR052343">
    <property type="entry name" value="Retrotransposon-Effector_Assoc"/>
</dbReference>
<evidence type="ECO:0000313" key="2">
    <source>
        <dbReference type="EMBL" id="WMV30184.1"/>
    </source>
</evidence>
<dbReference type="PROSITE" id="PS50878">
    <property type="entry name" value="RT_POL"/>
    <property type="match status" value="1"/>
</dbReference>
<gene>
    <name evidence="2" type="ORF">MTR67_023569</name>
</gene>
<dbReference type="PANTHER" id="PTHR46890:SF28">
    <property type="entry name" value="REVERSE TRANSCRIPTASE DOMAIN-CONTAINING PROTEIN"/>
    <property type="match status" value="1"/>
</dbReference>
<evidence type="ECO:0000259" key="1">
    <source>
        <dbReference type="PROSITE" id="PS50878"/>
    </source>
</evidence>
<dbReference type="SUPFAM" id="SSF56672">
    <property type="entry name" value="DNA/RNA polymerases"/>
    <property type="match status" value="1"/>
</dbReference>
<dbReference type="Proteomes" id="UP001234989">
    <property type="component" value="Chromosome 5"/>
</dbReference>
<dbReference type="Pfam" id="PF00078">
    <property type="entry name" value="RVT_1"/>
    <property type="match status" value="1"/>
</dbReference>
<dbReference type="InterPro" id="IPR036691">
    <property type="entry name" value="Endo/exonu/phosph_ase_sf"/>
</dbReference>
<evidence type="ECO:0000313" key="3">
    <source>
        <dbReference type="Proteomes" id="UP001234989"/>
    </source>
</evidence>
<protein>
    <recommendedName>
        <fullName evidence="1">Reverse transcriptase domain-containing protein</fullName>
    </recommendedName>
</protein>
<keyword evidence="3" id="KW-1185">Reference proteome</keyword>
<organism evidence="2 3">
    <name type="scientific">Solanum verrucosum</name>
    <dbReference type="NCBI Taxonomy" id="315347"/>
    <lineage>
        <taxon>Eukaryota</taxon>
        <taxon>Viridiplantae</taxon>
        <taxon>Streptophyta</taxon>
        <taxon>Embryophyta</taxon>
        <taxon>Tracheophyta</taxon>
        <taxon>Spermatophyta</taxon>
        <taxon>Magnoliopsida</taxon>
        <taxon>eudicotyledons</taxon>
        <taxon>Gunneridae</taxon>
        <taxon>Pentapetalae</taxon>
        <taxon>asterids</taxon>
        <taxon>lamiids</taxon>
        <taxon>Solanales</taxon>
        <taxon>Solanaceae</taxon>
        <taxon>Solanoideae</taxon>
        <taxon>Solaneae</taxon>
        <taxon>Solanum</taxon>
    </lineage>
</organism>
<dbReference type="CDD" id="cd01650">
    <property type="entry name" value="RT_nLTR_like"/>
    <property type="match status" value="1"/>
</dbReference>